<dbReference type="CDD" id="cd00275">
    <property type="entry name" value="C2_PLC_like"/>
    <property type="match status" value="1"/>
</dbReference>
<dbReference type="InterPro" id="IPR035892">
    <property type="entry name" value="C2_domain_sf"/>
</dbReference>
<sequence>MEQSTWIMTVPMQDSEDCSGVIATLFANDNRGNSAAQNKQKPQQQQQQQNNRRISPRASPNIESNHKAVTENGTKSKGAMREAFPSLPFGSPGLETATATALSPTPTPAPATLPNPSAISTSATTGAFRDNNREIHSTKTSTIHQHSYQQVILYQYSGPNIGSAAAAPQQSQIQQGPVVGKGGIGTGTGFGTSTFIGSPPVDITREETTPRIIERERDSGVSLDSSDAYFKSPSVVSATAAIPVPSHPGDLEELQSVLHFPEEVALRLTDAEYQLFYQVPPVDYFKHVILELQNETGTMQLPQQQQQPQQTSIKSLQKRFDEVVFWVFHLIYSQSVYEDRKAAFACLLRAALTCWNIGNFNGALEITTGLKSPTLKPYLAAFTDNGKIPALDFLSAALESVEYEKALGRALAIPECRVIPCFKVFLKELKEQISQSLSVGNVSIPGGGTAIVSTTCTPSVAATSYSLQRSPNSSTDSSSISLIDIEPVVTNRTNNNNLVESVSRGVQTNIKPSYSFRPDSTSLSQTNKWSSRLLYISDYNGEDHYFTKLGSSGLISQDQIYRTQAVMDHIDQCHQHHHALSKESSTSLLDFLRTSAFSPKLMAATTTYQTEADEHEEDYEVEIGNYNPVQPLFNDHGVGMIPISSPHHKIDHHILQIMHHGTTAVIWEPETPSDRSCYKFFRLERSCSTVSWHKPTWGRLRTHPEFNLAINPEELVAPRLTSRPQISQIEFESMSPTIDEGFLDLTTVKEITMGSRNHEYDADLLSAGKRFGLTHVECCVSILYGTSLSDNRVLCLLCPPMLCRLWFVGLTWIVRGIKRQQRLADRSMLWLKEQYLQLFYEEASEPLAADAIRVFGGRDWSMAGANAAAGLTQPIESNETLKREQSIKFKKKRSVVNLLSQATSINTSCSQSVIPNTQYEALDSVDSLASRSTKYFDRRKERNGSSDQLYQPPPPRNLRAGSITYETKLDFLDFIALFRSFSLLARKDLRDLFDQLSVTRKSKTKLYSEKSRSAPELCSVRGHRKIGLLTRNSSLDLELTEAKSAQKKIFDAIAASSILTNCAGIDTASNQVITVSTLKKFLESRQVEVKTDDEVRGIIMRHEPDQTLRLENCLSFEGFARYMMDKDNYAFVNERVIQSSSNMERPLSQYYIASSHNTYLTGHQLKGESSVELYSQVLLTGCRCVELDCWDGDDGTPVIYHGHTFTTKIPFRAVVEAINKSAFIASPYPVILSIENHCSIQQQARMAHIFLTVFGEKLASKFLFDSDYSEEPLLPSPSQLKHKILIKNKKIVADIPQTISTSTKGTPQKHPSSQPGRTSSIISNASGGSVTEEFSDDEDEDDDEYDNIDEKTFNSIFGSVDEKQRHSVSNMTPTRRLELADENKPKKRSSQIARELSDLVIYVQAIKFRGLNPISPHNSVRLQQPPSTASSSGSLVTVGSILKSTSGPPSSAPGSSIDSTSASSEPETQTTTHRKLHHPNVNHPTYQCSSINEASAKKLCRKHPLALIAHTQTQLMRTYPAGLRIDSSNLNPVFFWAFGIQMVALNYQTDDQHMHINTAMFEENGCCGFVCKPEVLWNPSHLMYRRFNPLEKEFDGLHCSQIVINVVSGQYVCQSNLFCSTYVEVEMIGIQTDCNKKKTKIVKKNALNPIWNDTFFFKVVFHDLAFLRFTVYDSDSNHVASQRVIPLKCLRPGYRHVRLRSPLNQPLSMASLFVYSRVEEEEADEFMSLRRDDGCSSTEPVEGEANPIICQNIPLKRKMFFLMVYGVVHDEPYTILKITQESSTQEVIAQALQKAGKPLQCVNDYIIVEEVRRGWEKKDRDLPATQRVLDNNEKLLQAQALWKGEGRFILKRIGDDPSSRAWLTSIRSVSERRSLCANNENGSSSWEDNDTFLVCIYNVSPDIPYAILKVPISSTAQDVLAQALIKARRMEDPSNFVLVEELEFGSSSNSTAINTQQRSLADDENVYQTQANWKTIGRFILQDRASVTPSMRRHRLAIDKISRGFSISRAAMLSSAGVTAGKPPIQVALSDPTTSRSCKSRSDDASCQMSRGIFRAKGNSEKETPTCSPRQRQREVHSEGETLTDDEDRNDLMSTVSRLKKMSMKKLKAWKS</sequence>
<dbReference type="EMBL" id="LR899014">
    <property type="protein sequence ID" value="CAD7092998.1"/>
    <property type="molecule type" value="Genomic_DNA"/>
</dbReference>
<dbReference type="Pfam" id="PF09279">
    <property type="entry name" value="EF-hand_like"/>
    <property type="match status" value="1"/>
</dbReference>
<dbReference type="InterPro" id="IPR036964">
    <property type="entry name" value="RASGEF_cat_dom_sf"/>
</dbReference>
<dbReference type="Gene3D" id="1.10.238.10">
    <property type="entry name" value="EF-hand"/>
    <property type="match status" value="1"/>
</dbReference>
<evidence type="ECO:0000259" key="8">
    <source>
        <dbReference type="PROSITE" id="PS50200"/>
    </source>
</evidence>
<dbReference type="SUPFAM" id="SSF49562">
    <property type="entry name" value="C2 domain (Calcium/lipid-binding domain, CaLB)"/>
    <property type="match status" value="1"/>
</dbReference>
<dbReference type="GO" id="GO:0007186">
    <property type="term" value="P:G protein-coupled receptor signaling pathway"/>
    <property type="evidence" value="ECO:0007669"/>
    <property type="project" value="TreeGrafter"/>
</dbReference>
<keyword evidence="3" id="KW-0443">Lipid metabolism</keyword>
<dbReference type="InterPro" id="IPR001711">
    <property type="entry name" value="PLipase_C_Pinositol-sp_Y"/>
</dbReference>
<feature type="domain" description="PI-PLC Y-box" evidence="6">
    <location>
        <begin position="1486"/>
        <end position="1576"/>
    </location>
</feature>
<accession>A0A7R8V5E1</accession>
<dbReference type="Pfam" id="PF00168">
    <property type="entry name" value="C2"/>
    <property type="match status" value="1"/>
</dbReference>
<dbReference type="InterPro" id="IPR017946">
    <property type="entry name" value="PLC-like_Pdiesterase_TIM-brl"/>
</dbReference>
<evidence type="ECO:0000259" key="7">
    <source>
        <dbReference type="PROSITE" id="PS50009"/>
    </source>
</evidence>
<dbReference type="FunFam" id="2.60.40.150:FF:000183">
    <property type="entry name" value="Phosphoinositide phospholipase C"/>
    <property type="match status" value="1"/>
</dbReference>
<dbReference type="Proteomes" id="UP000594454">
    <property type="component" value="Chromosome 6"/>
</dbReference>
<dbReference type="SUPFAM" id="SSF51695">
    <property type="entry name" value="PLC-like phosphodiesterases"/>
    <property type="match status" value="1"/>
</dbReference>
<dbReference type="InterPro" id="IPR046973">
    <property type="entry name" value="PLC-epsilon1_cat"/>
</dbReference>
<dbReference type="PROSITE" id="PS50009">
    <property type="entry name" value="RASGEF_CAT"/>
    <property type="match status" value="1"/>
</dbReference>
<dbReference type="GO" id="GO:0046488">
    <property type="term" value="P:phosphatidylinositol metabolic process"/>
    <property type="evidence" value="ECO:0007669"/>
    <property type="project" value="TreeGrafter"/>
</dbReference>
<dbReference type="CDD" id="cd01780">
    <property type="entry name" value="RA2_PLC-epsilon"/>
    <property type="match status" value="1"/>
</dbReference>
<dbReference type="SUPFAM" id="SSF47473">
    <property type="entry name" value="EF-hand"/>
    <property type="match status" value="1"/>
</dbReference>
<feature type="region of interest" description="Disordered" evidence="4">
    <location>
        <begin position="1297"/>
        <end position="1391"/>
    </location>
</feature>
<evidence type="ECO:0000313" key="9">
    <source>
        <dbReference type="EMBL" id="CAD7092998.1"/>
    </source>
</evidence>
<dbReference type="GO" id="GO:0051209">
    <property type="term" value="P:release of sequestered calcium ion into cytosol"/>
    <property type="evidence" value="ECO:0007669"/>
    <property type="project" value="TreeGrafter"/>
</dbReference>
<evidence type="ECO:0000259" key="5">
    <source>
        <dbReference type="PROSITE" id="PS50004"/>
    </source>
</evidence>
<comment type="catalytic activity">
    <reaction evidence="3">
        <text>a 1,2-diacyl-sn-glycero-3-phospho-(1D-myo-inositol-4,5-bisphosphate) + H2O = 1D-myo-inositol 1,4,5-trisphosphate + a 1,2-diacyl-sn-glycerol + H(+)</text>
        <dbReference type="Rhea" id="RHEA:33179"/>
        <dbReference type="ChEBI" id="CHEBI:15377"/>
        <dbReference type="ChEBI" id="CHEBI:15378"/>
        <dbReference type="ChEBI" id="CHEBI:17815"/>
        <dbReference type="ChEBI" id="CHEBI:58456"/>
        <dbReference type="ChEBI" id="CHEBI:203600"/>
        <dbReference type="EC" id="3.1.4.11"/>
    </reaction>
</comment>
<dbReference type="Pfam" id="PF00387">
    <property type="entry name" value="PI-PLC-Y"/>
    <property type="match status" value="1"/>
</dbReference>
<dbReference type="FunFam" id="3.10.20.90:FF:000238">
    <property type="entry name" value="Phosphoinositide phospholipase C"/>
    <property type="match status" value="1"/>
</dbReference>
<dbReference type="SUPFAM" id="SSF48366">
    <property type="entry name" value="Ras GEF"/>
    <property type="match status" value="1"/>
</dbReference>
<dbReference type="PRINTS" id="PR00390">
    <property type="entry name" value="PHPHLIPASEC"/>
</dbReference>
<keyword evidence="2" id="KW-0344">Guanine-nucleotide releasing factor</keyword>
<organism evidence="9 10">
    <name type="scientific">Hermetia illucens</name>
    <name type="common">Black soldier fly</name>
    <dbReference type="NCBI Taxonomy" id="343691"/>
    <lineage>
        <taxon>Eukaryota</taxon>
        <taxon>Metazoa</taxon>
        <taxon>Ecdysozoa</taxon>
        <taxon>Arthropoda</taxon>
        <taxon>Hexapoda</taxon>
        <taxon>Insecta</taxon>
        <taxon>Pterygota</taxon>
        <taxon>Neoptera</taxon>
        <taxon>Endopterygota</taxon>
        <taxon>Diptera</taxon>
        <taxon>Brachycera</taxon>
        <taxon>Stratiomyomorpha</taxon>
        <taxon>Stratiomyidae</taxon>
        <taxon>Hermetiinae</taxon>
        <taxon>Hermetia</taxon>
    </lineage>
</organism>
<gene>
    <name evidence="9" type="ORF">HERILL_LOCUS15315</name>
</gene>
<keyword evidence="3" id="KW-0378">Hydrolase</keyword>
<feature type="region of interest" description="Disordered" evidence="4">
    <location>
        <begin position="31"/>
        <end position="129"/>
    </location>
</feature>
<dbReference type="InterPro" id="IPR046974">
    <property type="entry name" value="PLC_epsilon1_EF"/>
</dbReference>
<dbReference type="SMART" id="SM00148">
    <property type="entry name" value="PLCXc"/>
    <property type="match status" value="1"/>
</dbReference>
<dbReference type="PROSITE" id="PS50004">
    <property type="entry name" value="C2"/>
    <property type="match status" value="1"/>
</dbReference>
<feature type="region of interest" description="Disordered" evidence="4">
    <location>
        <begin position="936"/>
        <end position="958"/>
    </location>
</feature>
<dbReference type="InterPro" id="IPR029071">
    <property type="entry name" value="Ubiquitin-like_domsf"/>
</dbReference>
<dbReference type="InterPro" id="IPR028398">
    <property type="entry name" value="PLC-epsilon1_RA2"/>
</dbReference>
<name>A0A7R8V5E1_HERIL</name>
<feature type="region of interest" description="Disordered" evidence="4">
    <location>
        <begin position="1414"/>
        <end position="1484"/>
    </location>
</feature>
<dbReference type="InParanoid" id="A0A7R8V5E1"/>
<dbReference type="Gene3D" id="2.60.40.150">
    <property type="entry name" value="C2 domain"/>
    <property type="match status" value="1"/>
</dbReference>
<reference evidence="9 10" key="1">
    <citation type="submission" date="2020-11" db="EMBL/GenBank/DDBJ databases">
        <authorList>
            <person name="Wallbank WR R."/>
            <person name="Pardo Diaz C."/>
            <person name="Kozak K."/>
            <person name="Martin S."/>
            <person name="Jiggins C."/>
            <person name="Moest M."/>
            <person name="Warren A I."/>
            <person name="Generalovic N T."/>
            <person name="Byers J.R.P. K."/>
            <person name="Montejo-Kovacevich G."/>
            <person name="Yen C E."/>
        </authorList>
    </citation>
    <scope>NUCLEOTIDE SEQUENCE [LARGE SCALE GENOMIC DNA]</scope>
</reference>
<feature type="domain" description="Ras-associating" evidence="8">
    <location>
        <begin position="1758"/>
        <end position="1855"/>
    </location>
</feature>
<evidence type="ECO:0000256" key="2">
    <source>
        <dbReference type="PROSITE-ProRule" id="PRU00168"/>
    </source>
</evidence>
<proteinExistence type="predicted"/>
<keyword evidence="1" id="KW-0807">Transducer</keyword>
<dbReference type="PANTHER" id="PTHR10336">
    <property type="entry name" value="PHOSPHOINOSITIDE-SPECIFIC PHOSPHOLIPASE C FAMILY PROTEIN"/>
    <property type="match status" value="1"/>
</dbReference>
<feature type="domain" description="Ras-GEF" evidence="7">
    <location>
        <begin position="260"/>
        <end position="513"/>
    </location>
</feature>
<dbReference type="InterPro" id="IPR000909">
    <property type="entry name" value="PLipase_C_PInositol-sp_X_dom"/>
</dbReference>
<dbReference type="SUPFAM" id="SSF54236">
    <property type="entry name" value="Ubiquitin-like"/>
    <property type="match status" value="2"/>
</dbReference>
<feature type="domain" description="Ras-associating" evidence="8">
    <location>
        <begin position="1898"/>
        <end position="1986"/>
    </location>
</feature>
<dbReference type="PROSITE" id="PS50007">
    <property type="entry name" value="PIPLC_X_DOMAIN"/>
    <property type="match status" value="1"/>
</dbReference>
<dbReference type="InterPro" id="IPR001192">
    <property type="entry name" value="PI-PLC_fam"/>
</dbReference>
<dbReference type="CDD" id="cd08596">
    <property type="entry name" value="PI-PLCc_epsilon"/>
    <property type="match status" value="1"/>
</dbReference>
<feature type="region of interest" description="Disordered" evidence="4">
    <location>
        <begin position="2055"/>
        <end position="2097"/>
    </location>
</feature>
<dbReference type="Pfam" id="PF00617">
    <property type="entry name" value="RasGEF"/>
    <property type="match status" value="1"/>
</dbReference>
<dbReference type="InterPro" id="IPR001895">
    <property type="entry name" value="RASGEF_cat_dom"/>
</dbReference>
<dbReference type="InterPro" id="IPR015359">
    <property type="entry name" value="PLC_EF-hand-like"/>
</dbReference>
<protein>
    <recommendedName>
        <fullName evidence="3">Phosphoinositide phospholipase C</fullName>
        <ecNumber evidence="3">3.1.4.11</ecNumber>
    </recommendedName>
</protein>
<evidence type="ECO:0000259" key="6">
    <source>
        <dbReference type="PROSITE" id="PS50008"/>
    </source>
</evidence>
<feature type="compositionally biased region" description="Low complexity" evidence="4">
    <location>
        <begin position="37"/>
        <end position="51"/>
    </location>
</feature>
<evidence type="ECO:0000256" key="4">
    <source>
        <dbReference type="SAM" id="MobiDB-lite"/>
    </source>
</evidence>
<dbReference type="CDD" id="cd16203">
    <property type="entry name" value="EFh_PI-PLCepsilon"/>
    <property type="match status" value="1"/>
</dbReference>
<dbReference type="GO" id="GO:0004435">
    <property type="term" value="F:phosphatidylinositol-4,5-bisphosphate phospholipase C activity"/>
    <property type="evidence" value="ECO:0007669"/>
    <property type="project" value="UniProtKB-EC"/>
</dbReference>
<dbReference type="GO" id="GO:0016042">
    <property type="term" value="P:lipid catabolic process"/>
    <property type="evidence" value="ECO:0007669"/>
    <property type="project" value="UniProtKB-KW"/>
</dbReference>
<dbReference type="InterPro" id="IPR000008">
    <property type="entry name" value="C2_dom"/>
</dbReference>
<evidence type="ECO:0000256" key="3">
    <source>
        <dbReference type="RuleBase" id="RU361133"/>
    </source>
</evidence>
<dbReference type="GO" id="GO:0048015">
    <property type="term" value="P:phosphatidylinositol-mediated signaling"/>
    <property type="evidence" value="ECO:0007669"/>
    <property type="project" value="TreeGrafter"/>
</dbReference>
<dbReference type="OrthoDB" id="269822at2759"/>
<dbReference type="GO" id="GO:0005085">
    <property type="term" value="F:guanyl-nucleotide exchange factor activity"/>
    <property type="evidence" value="ECO:0007669"/>
    <property type="project" value="UniProtKB-KW"/>
</dbReference>
<dbReference type="InterPro" id="IPR011992">
    <property type="entry name" value="EF-hand-dom_pair"/>
</dbReference>
<dbReference type="InterPro" id="IPR023578">
    <property type="entry name" value="Ras_GEF_dom_sf"/>
</dbReference>
<keyword evidence="10" id="KW-1185">Reference proteome</keyword>
<dbReference type="SMART" id="SM00147">
    <property type="entry name" value="RasGEF"/>
    <property type="match status" value="1"/>
</dbReference>
<feature type="compositionally biased region" description="Polar residues" evidence="4">
    <location>
        <begin position="1297"/>
        <end position="1329"/>
    </location>
</feature>
<dbReference type="Pfam" id="PF00788">
    <property type="entry name" value="RA"/>
    <property type="match status" value="2"/>
</dbReference>
<dbReference type="GO" id="GO:0007265">
    <property type="term" value="P:Ras protein signal transduction"/>
    <property type="evidence" value="ECO:0007669"/>
    <property type="project" value="TreeGrafter"/>
</dbReference>
<dbReference type="SMART" id="SM00149">
    <property type="entry name" value="PLCYc"/>
    <property type="match status" value="1"/>
</dbReference>
<evidence type="ECO:0000313" key="10">
    <source>
        <dbReference type="Proteomes" id="UP000594454"/>
    </source>
</evidence>
<dbReference type="Gene3D" id="3.10.20.90">
    <property type="entry name" value="Phosphatidylinositol 3-kinase Catalytic Subunit, Chain A, domain 1"/>
    <property type="match status" value="2"/>
</dbReference>
<dbReference type="SMART" id="SM00314">
    <property type="entry name" value="RA"/>
    <property type="match status" value="2"/>
</dbReference>
<dbReference type="InterPro" id="IPR000159">
    <property type="entry name" value="RA_dom"/>
</dbReference>
<dbReference type="CDD" id="cd17114">
    <property type="entry name" value="RA_PLC-epsilon"/>
    <property type="match status" value="1"/>
</dbReference>
<feature type="compositionally biased region" description="Acidic residues" evidence="4">
    <location>
        <begin position="1333"/>
        <end position="1347"/>
    </location>
</feature>
<dbReference type="Pfam" id="PF00388">
    <property type="entry name" value="PI-PLC-X"/>
    <property type="match status" value="1"/>
</dbReference>
<dbReference type="SMART" id="SM00239">
    <property type="entry name" value="C2"/>
    <property type="match status" value="1"/>
</dbReference>
<dbReference type="PROSITE" id="PS50008">
    <property type="entry name" value="PIPLC_Y_DOMAIN"/>
    <property type="match status" value="1"/>
</dbReference>
<dbReference type="Gene3D" id="3.20.20.190">
    <property type="entry name" value="Phosphatidylinositol (PI) phosphodiesterase"/>
    <property type="match status" value="1"/>
</dbReference>
<keyword evidence="3" id="KW-0442">Lipid degradation</keyword>
<dbReference type="Gene3D" id="1.10.840.10">
    <property type="entry name" value="Ras guanine-nucleotide exchange factors catalytic domain"/>
    <property type="match status" value="1"/>
</dbReference>
<dbReference type="PROSITE" id="PS50200">
    <property type="entry name" value="RA"/>
    <property type="match status" value="2"/>
</dbReference>
<feature type="compositionally biased region" description="Basic and acidic residues" evidence="4">
    <location>
        <begin position="1375"/>
        <end position="1384"/>
    </location>
</feature>
<evidence type="ECO:0000256" key="1">
    <source>
        <dbReference type="ARBA" id="ARBA00023224"/>
    </source>
</evidence>
<feature type="compositionally biased region" description="Polar residues" evidence="4">
    <location>
        <begin position="1415"/>
        <end position="1437"/>
    </location>
</feature>
<feature type="compositionally biased region" description="Low complexity" evidence="4">
    <location>
        <begin position="1444"/>
        <end position="1467"/>
    </location>
</feature>
<dbReference type="PANTHER" id="PTHR10336:SF6">
    <property type="entry name" value="1-PHOSPHATIDYLINOSITOL 4,5-BISPHOSPHATE PHOSPHODIESTERASE EPSILON-1"/>
    <property type="match status" value="1"/>
</dbReference>
<feature type="domain" description="C2" evidence="5">
    <location>
        <begin position="1582"/>
        <end position="1707"/>
    </location>
</feature>
<dbReference type="EC" id="3.1.4.11" evidence="3"/>